<comment type="caution">
    <text evidence="4">The sequence shown here is derived from an EMBL/GenBank/DDBJ whole genome shotgun (WGS) entry which is preliminary data.</text>
</comment>
<dbReference type="RefSeq" id="WP_168987285.1">
    <property type="nucleotide sequence ID" value="NZ_CAWPHM010000166.1"/>
</dbReference>
<dbReference type="PANTHER" id="PTHR30483:SF6">
    <property type="entry name" value="PERIPLASMIC BINDING PROTEIN OF ABC TRANSPORTER FOR NATURAL AMINO ACIDS"/>
    <property type="match status" value="1"/>
</dbReference>
<organism evidence="4 5">
    <name type="scientific">Azoarcus taiwanensis</name>
    <dbReference type="NCBI Taxonomy" id="666964"/>
    <lineage>
        <taxon>Bacteria</taxon>
        <taxon>Pseudomonadati</taxon>
        <taxon>Pseudomonadota</taxon>
        <taxon>Betaproteobacteria</taxon>
        <taxon>Rhodocyclales</taxon>
        <taxon>Zoogloeaceae</taxon>
        <taxon>Azoarcus</taxon>
    </lineage>
</organism>
<dbReference type="InterPro" id="IPR028082">
    <property type="entry name" value="Peripla_BP_I"/>
</dbReference>
<dbReference type="PANTHER" id="PTHR30483">
    <property type="entry name" value="LEUCINE-SPECIFIC-BINDING PROTEIN"/>
    <property type="match status" value="1"/>
</dbReference>
<dbReference type="InterPro" id="IPR006311">
    <property type="entry name" value="TAT_signal"/>
</dbReference>
<proteinExistence type="inferred from homology"/>
<comment type="similarity">
    <text evidence="1">Belongs to the leucine-binding protein family.</text>
</comment>
<evidence type="ECO:0000259" key="3">
    <source>
        <dbReference type="Pfam" id="PF13458"/>
    </source>
</evidence>
<keyword evidence="2" id="KW-0732">Signal</keyword>
<name>A0A972F6R2_9RHOO</name>
<dbReference type="InterPro" id="IPR028081">
    <property type="entry name" value="Leu-bd"/>
</dbReference>
<accession>A0A972F6R2</accession>
<dbReference type="InterPro" id="IPR051010">
    <property type="entry name" value="BCAA_transport"/>
</dbReference>
<evidence type="ECO:0000256" key="1">
    <source>
        <dbReference type="ARBA" id="ARBA00010062"/>
    </source>
</evidence>
<dbReference type="Proteomes" id="UP000599523">
    <property type="component" value="Unassembled WGS sequence"/>
</dbReference>
<sequence length="405" mass="43038">MNPRAVVSDTRRRLIGGAVAAGALVAAGGWRGALAAEPLVVGIDAEFGDPTSTSAIAIRRGVKEAAREINDKGGLLGGRPLVVMALDNRSLPARGLANLRQFAATPNLLAYLCGKFSPVTLEQIPLVHDEKIILLNPWSAADSIADNGRTPNFAFRVGLRDSWAMGALLDSARDRGLQRVGLILPTSAWGRSCKTAVDNHLAANHGPAITMTEWHHWGDATGLAARYAAILASGAEAVILVANEPEGAALVKTIAALPQADRLPVLSHWGVAGGPFAKLCGTALHDIDFSLVQTFSFARQTHAEAVAMIPRACELFGVGDPTHIDSVGGFAHAYDLVQLLARAVERAGTTDRNQIREALLQPIEYRGLTHHYAPAFAAGRQEALSPDQLFMARFHPDGRLLPLET</sequence>
<evidence type="ECO:0000313" key="4">
    <source>
        <dbReference type="EMBL" id="NMG02503.1"/>
    </source>
</evidence>
<gene>
    <name evidence="4" type="ORF">GPA21_05905</name>
</gene>
<dbReference type="PROSITE" id="PS51318">
    <property type="entry name" value="TAT"/>
    <property type="match status" value="1"/>
</dbReference>
<dbReference type="Pfam" id="PF13458">
    <property type="entry name" value="Peripla_BP_6"/>
    <property type="match status" value="1"/>
</dbReference>
<dbReference type="Gene3D" id="3.40.50.2300">
    <property type="match status" value="2"/>
</dbReference>
<evidence type="ECO:0000313" key="5">
    <source>
        <dbReference type="Proteomes" id="UP000599523"/>
    </source>
</evidence>
<reference evidence="4" key="1">
    <citation type="submission" date="2019-12" db="EMBL/GenBank/DDBJ databases">
        <title>Comparative genomics gives insights into the taxonomy of the Azoarcus-Aromatoleum group and reveals separate origins of nif in the plant-associated Azoarcus and non-plant-associated Aromatoleum sub-groups.</title>
        <authorList>
            <person name="Lafos M."/>
            <person name="Maluk M."/>
            <person name="Batista M."/>
            <person name="Junghare M."/>
            <person name="Carmona M."/>
            <person name="Faoro H."/>
            <person name="Cruz L.M."/>
            <person name="Battistoni F."/>
            <person name="De Souza E."/>
            <person name="Pedrosa F."/>
            <person name="Chen W.-M."/>
            <person name="Poole P.S."/>
            <person name="Dixon R.A."/>
            <person name="James E.K."/>
        </authorList>
    </citation>
    <scope>NUCLEOTIDE SEQUENCE</scope>
    <source>
        <strain evidence="4">NSC3</strain>
    </source>
</reference>
<dbReference type="SUPFAM" id="SSF53822">
    <property type="entry name" value="Periplasmic binding protein-like I"/>
    <property type="match status" value="1"/>
</dbReference>
<keyword evidence="5" id="KW-1185">Reference proteome</keyword>
<evidence type="ECO:0000256" key="2">
    <source>
        <dbReference type="ARBA" id="ARBA00022729"/>
    </source>
</evidence>
<dbReference type="CDD" id="cd19979">
    <property type="entry name" value="PBP1_ABC_ligand_binding-like"/>
    <property type="match status" value="1"/>
</dbReference>
<protein>
    <submittedName>
        <fullName evidence="4">ABC transporter substrate-binding protein</fullName>
    </submittedName>
</protein>
<dbReference type="EMBL" id="WTVM01000024">
    <property type="protein sequence ID" value="NMG02503.1"/>
    <property type="molecule type" value="Genomic_DNA"/>
</dbReference>
<dbReference type="AlphaFoldDB" id="A0A972F6R2"/>
<feature type="domain" description="Leucine-binding protein" evidence="3">
    <location>
        <begin position="50"/>
        <end position="367"/>
    </location>
</feature>